<dbReference type="Pfam" id="PF18962">
    <property type="entry name" value="Por_Secre_tail"/>
    <property type="match status" value="1"/>
</dbReference>
<evidence type="ECO:0000256" key="1">
    <source>
        <dbReference type="ARBA" id="ARBA00022729"/>
    </source>
</evidence>
<dbReference type="PANTHER" id="PTHR46580">
    <property type="entry name" value="SENSOR KINASE-RELATED"/>
    <property type="match status" value="1"/>
</dbReference>
<dbReference type="EMBL" id="WQKZ01000007">
    <property type="protein sequence ID" value="MVN78790.1"/>
    <property type="molecule type" value="Genomic_DNA"/>
</dbReference>
<dbReference type="PANTHER" id="PTHR46580:SF2">
    <property type="entry name" value="MAM DOMAIN-CONTAINING PROTEIN"/>
    <property type="match status" value="1"/>
</dbReference>
<evidence type="ECO:0000259" key="3">
    <source>
        <dbReference type="Pfam" id="PF18962"/>
    </source>
</evidence>
<comment type="caution">
    <text evidence="4">The sequence shown here is derived from an EMBL/GenBank/DDBJ whole genome shotgun (WGS) entry which is preliminary data.</text>
</comment>
<accession>A0A7K1TK60</accession>
<dbReference type="NCBIfam" id="TIGR04183">
    <property type="entry name" value="Por_Secre_tail"/>
    <property type="match status" value="1"/>
</dbReference>
<sequence length="1500" mass="149592">MRSSTLASTSSLEAKRGIPTALVLGIVGLLLASEPALTQTPATTPGSGFFSGGFDPSVGTNPQRVVLDDIDKDSDLDLLTLNGGLVSVRLNTGTSSNFSTGFEVPVGNSAQGLALGDLDGDGDLDLAVANNINAPGLGFTLKLNNGDNTFTTSPSGVTNLNLNSVAVGDVDSDGDLDLVVGGTETSSVSVWLNNGQAVFNGPYNTTTAYGNQEVTLGDVDKDGALDLLVATYSNGSRTVSVRLNTNGKFGGGQNVGVGRDPRSVAVGDLDGDGDLDFVAANGNDNTVSVRLNSGTGAFSARQEVGVGSAPNSVAVGDVDGDGDLDLVVANSGSTTVSVCLNDGSGSFVYANNQQVATGSRPFSIALGDVDGDGDLDLATANIGSGTASVRLNQNQALPLPIISSLSTASSAIGGRVVITGTGFLNVKEVTFNGVSVPAASLVPNSLTQLTVIVPQGANTGPVVVVTTAGASNGVLLTISSAAQVTAVLPARNAVAAPRTTAVSATFDQPLSPTAATLGAIRVFGSQADGKKAGNATVSGNTLVFTPATPFKPGEQVQVTISAQAQSTTGAFATPHVFEFATATSPASGVFGGGSELRVGINLAGLTTGDVDGDGDLDLLTANSSIPASVSVRLNNGTGSFSSSQETSVGTAASSVRLGDVDADGDLDLVTGNASTASIRFNNGSGVFTGGQEISVNGVGSIISLGDMDGDGDLDLVASDGVHFNAGDGMFSGPNTATSPASNLVLGDVDNDGDLDVVYTLLGASGTGSVELSVQLNNGAGRLSPGQAVSVGVGSSGEGVLGDIDQDGDLDLLGIAGFTNTVSVRFNDGHGAFSGSQQVLVNSGPQDLAVSDVDGDGDLDFLVTDFNGRVNVRLNNGVGTFSNGQELAPGGILQALTTGDVNGDGAPDLLFTSYGTAGSVRIRLNQPTSIPLAITALVPVRNSPAAPRTGPVAVTFSQALSASPSTQTALKVFGAQAGGQKAGATTVSGNTLSLAPTAAFKAGETVFATVTAVVQGSNGQSLGTGQVYQFTTATSRGQGAIYYPGFYSGTDLAAGATNAGVVVAGVVTGDVDGDQDLDLVSAKGVQLNNGAAGFVPGATITSSGMPRSLSLGDVDGDGDLDVVIAANTGVGVVQVRLNDGQGNFTGTQQVSVGLDPAAVALADVDADGDLDLLTANYSSNSVSVRLNDGLGSFGGGSEVAVGEQPVSLAVGDVDNDGDLDLLTPSFSGTTVSVRLNNGTGTFGGSLEVSVGYNPHSVVLGDIDGDGDLDLLATNYNDYTPNYANKSTISVRLNTGSGAFTGTQNQQLFARGAISAVLGDLDGDGDLDVAVASENNYGVDNGTVDVYLNTNKGTFSYWQNVSVGSGVGSIAFGDLDDDGDVDLITGNGAAGTASVRLNQLPPEAARVAVLQTAGGTSTSALSVYPNPSSGRFTLSCTATQMQAATLLLTDQLGRVVQQQAVTVQAGVNTLAVEASASAAGLYQLTLRTADGHTQQQKVVIQP</sequence>
<feature type="domain" description="SbsA Ig-like" evidence="2">
    <location>
        <begin position="929"/>
        <end position="1031"/>
    </location>
</feature>
<keyword evidence="1" id="KW-0732">Signal</keyword>
<dbReference type="SUPFAM" id="SSF81296">
    <property type="entry name" value="E set domains"/>
    <property type="match status" value="1"/>
</dbReference>
<feature type="domain" description="Secretion system C-terminal sorting" evidence="3">
    <location>
        <begin position="1421"/>
        <end position="1498"/>
    </location>
</feature>
<dbReference type="Gene3D" id="2.130.10.130">
    <property type="entry name" value="Integrin alpha, N-terminal"/>
    <property type="match status" value="4"/>
</dbReference>
<dbReference type="SUPFAM" id="SSF69318">
    <property type="entry name" value="Integrin alpha N-terminal domain"/>
    <property type="match status" value="5"/>
</dbReference>
<evidence type="ECO:0000259" key="2">
    <source>
        <dbReference type="Pfam" id="PF13205"/>
    </source>
</evidence>
<dbReference type="Proteomes" id="UP000441336">
    <property type="component" value="Unassembled WGS sequence"/>
</dbReference>
<evidence type="ECO:0000313" key="5">
    <source>
        <dbReference type="Proteomes" id="UP000441336"/>
    </source>
</evidence>
<dbReference type="Gene3D" id="2.60.40.10">
    <property type="entry name" value="Immunoglobulins"/>
    <property type="match status" value="1"/>
</dbReference>
<dbReference type="InterPro" id="IPR013783">
    <property type="entry name" value="Ig-like_fold"/>
</dbReference>
<dbReference type="InterPro" id="IPR028994">
    <property type="entry name" value="Integrin_alpha_N"/>
</dbReference>
<evidence type="ECO:0000313" key="4">
    <source>
        <dbReference type="EMBL" id="MVN78790.1"/>
    </source>
</evidence>
<dbReference type="Pfam" id="PF13205">
    <property type="entry name" value="Big_5"/>
    <property type="match status" value="2"/>
</dbReference>
<name>A0A7K1TK60_9BACT</name>
<organism evidence="4 5">
    <name type="scientific">Hymenobacter ginkgonis</name>
    <dbReference type="NCBI Taxonomy" id="2682976"/>
    <lineage>
        <taxon>Bacteria</taxon>
        <taxon>Pseudomonadati</taxon>
        <taxon>Bacteroidota</taxon>
        <taxon>Cytophagia</taxon>
        <taxon>Cytophagales</taxon>
        <taxon>Hymenobacteraceae</taxon>
        <taxon>Hymenobacter</taxon>
    </lineage>
</organism>
<dbReference type="Pfam" id="PF13517">
    <property type="entry name" value="FG-GAP_3"/>
    <property type="match status" value="9"/>
</dbReference>
<dbReference type="Gene3D" id="2.60.40.3710">
    <property type="match status" value="1"/>
</dbReference>
<protein>
    <submittedName>
        <fullName evidence="4">T9SS type A sorting domain-containing protein</fullName>
    </submittedName>
</protein>
<gene>
    <name evidence="4" type="ORF">GO988_20855</name>
</gene>
<dbReference type="InterPro" id="IPR013517">
    <property type="entry name" value="FG-GAP"/>
</dbReference>
<proteinExistence type="predicted"/>
<feature type="domain" description="SbsA Ig-like" evidence="2">
    <location>
        <begin position="481"/>
        <end position="581"/>
    </location>
</feature>
<dbReference type="InterPro" id="IPR032812">
    <property type="entry name" value="SbsA_Ig"/>
</dbReference>
<dbReference type="Gene3D" id="2.30.30.100">
    <property type="match status" value="3"/>
</dbReference>
<dbReference type="InterPro" id="IPR026444">
    <property type="entry name" value="Secre_tail"/>
</dbReference>
<dbReference type="InterPro" id="IPR014756">
    <property type="entry name" value="Ig_E-set"/>
</dbReference>
<reference evidence="4 5" key="1">
    <citation type="submission" date="2019-12" db="EMBL/GenBank/DDBJ databases">
        <title>Hymenobacter sp. HMF4947 Genome sequencing and assembly.</title>
        <authorList>
            <person name="Kang H."/>
            <person name="Cha I."/>
            <person name="Kim H."/>
            <person name="Joh K."/>
        </authorList>
    </citation>
    <scope>NUCLEOTIDE SEQUENCE [LARGE SCALE GENOMIC DNA]</scope>
    <source>
        <strain evidence="4 5">HMF4947</strain>
    </source>
</reference>
<keyword evidence="5" id="KW-1185">Reference proteome</keyword>